<reference evidence="3 4" key="1">
    <citation type="journal article" date="2023" name="Sci. Data">
        <title>Genome assembly of the Korean intertidal mud-creeper Batillaria attramentaria.</title>
        <authorList>
            <person name="Patra A.K."/>
            <person name="Ho P.T."/>
            <person name="Jun S."/>
            <person name="Lee S.J."/>
            <person name="Kim Y."/>
            <person name="Won Y.J."/>
        </authorList>
    </citation>
    <scope>NUCLEOTIDE SEQUENCE [LARGE SCALE GENOMIC DNA]</scope>
    <source>
        <strain evidence="3">Wonlab-2016</strain>
    </source>
</reference>
<feature type="compositionally biased region" description="Basic and acidic residues" evidence="1">
    <location>
        <begin position="352"/>
        <end position="364"/>
    </location>
</feature>
<evidence type="ECO:0000313" key="3">
    <source>
        <dbReference type="EMBL" id="KAK7497501.1"/>
    </source>
</evidence>
<keyword evidence="4" id="KW-1185">Reference proteome</keyword>
<dbReference type="Proteomes" id="UP001519460">
    <property type="component" value="Unassembled WGS sequence"/>
</dbReference>
<evidence type="ECO:0000256" key="2">
    <source>
        <dbReference type="SAM" id="Phobius"/>
    </source>
</evidence>
<gene>
    <name evidence="3" type="ORF">BaRGS_00011343</name>
</gene>
<feature type="transmembrane region" description="Helical" evidence="2">
    <location>
        <begin position="209"/>
        <end position="231"/>
    </location>
</feature>
<organism evidence="3 4">
    <name type="scientific">Batillaria attramentaria</name>
    <dbReference type="NCBI Taxonomy" id="370345"/>
    <lineage>
        <taxon>Eukaryota</taxon>
        <taxon>Metazoa</taxon>
        <taxon>Spiralia</taxon>
        <taxon>Lophotrochozoa</taxon>
        <taxon>Mollusca</taxon>
        <taxon>Gastropoda</taxon>
        <taxon>Caenogastropoda</taxon>
        <taxon>Sorbeoconcha</taxon>
        <taxon>Cerithioidea</taxon>
        <taxon>Batillariidae</taxon>
        <taxon>Batillaria</taxon>
    </lineage>
</organism>
<feature type="compositionally biased region" description="Polar residues" evidence="1">
    <location>
        <begin position="464"/>
        <end position="489"/>
    </location>
</feature>
<dbReference type="AlphaFoldDB" id="A0ABD0LDE6"/>
<evidence type="ECO:0000256" key="1">
    <source>
        <dbReference type="SAM" id="MobiDB-lite"/>
    </source>
</evidence>
<name>A0ABD0LDE6_9CAEN</name>
<sequence length="489" mass="52763">MWNTDSHDRSCALIKKPYTLHGSLFIFISMLQLCEKDLTTQFHATCTVGLTVRRSVTSNMKRRRSATMDATFGGVMIAVIFAVTQCEDPATLSECSIYSDNTTLTGSCRVDKAFSSDGNYSCQWGILYPSTSSAIMMPSVLIVTDYSDSGKQYYQGVCSFSYALPQTNGAYTLFFSMFPCGPNLAEVGQFTMHSETQTSDNGDSFPVGVIGGGVGAAVVVIVVVVVVIIIWKRRAGNQKSGFLITDLEEHHNIAYEPADTPCEVNDAYQPAAGKSTAQKHRVDQAYEDSSLTSQDDEPGYASPDNGRHPAGYTGLASGSGFQAHPEPSMDDGLYTSVDDPTPGSLAAVPESSTHDNEYAVVDKSKKSRKQHSFQPKPAADGELYAQVNKSRPAPGGDVYAQVDKSSKRANSKPTKNNVDDGNYAEVQKPKPDQKPKPTCAVKPSPRNSSDSGKTSGGDDEYNVLTFQGQHSQSSMSPQVEQQYSHIGSV</sequence>
<keyword evidence="2" id="KW-0812">Transmembrane</keyword>
<dbReference type="EMBL" id="JACVVK020000058">
    <property type="protein sequence ID" value="KAK7497501.1"/>
    <property type="molecule type" value="Genomic_DNA"/>
</dbReference>
<protein>
    <submittedName>
        <fullName evidence="3">Uncharacterized protein</fullName>
    </submittedName>
</protein>
<evidence type="ECO:0000313" key="4">
    <source>
        <dbReference type="Proteomes" id="UP001519460"/>
    </source>
</evidence>
<keyword evidence="2" id="KW-1133">Transmembrane helix</keyword>
<feature type="region of interest" description="Disordered" evidence="1">
    <location>
        <begin position="272"/>
        <end position="489"/>
    </location>
</feature>
<accession>A0ABD0LDE6</accession>
<comment type="caution">
    <text evidence="3">The sequence shown here is derived from an EMBL/GenBank/DDBJ whole genome shotgun (WGS) entry which is preliminary data.</text>
</comment>
<proteinExistence type="predicted"/>
<keyword evidence="2" id="KW-0472">Membrane</keyword>
<feature type="transmembrane region" description="Helical" evidence="2">
    <location>
        <begin position="66"/>
        <end position="84"/>
    </location>
</feature>